<sequence length="324" mass="33400">MSRSLAAASAAARLRSARGSGPRPAPPPEVSLVPALPISTLPAVSPVLWGSLRHSWVNHTASPHPRGGDGGSLVDREERRTPLVGRRAGRLRTAPGGRGRTAPDGRRCTAPGGRGRTAPDGRRCTAPGGRGRTAPDGRRCTALGRGVGARPTDRAPVHGPRTARRPRRGTAGTERRHGRTVTQARVVIAVAIGGGIGTAARYGASRLWPTPPEAFPWTTFAVNAVGCAAIGVLLVLIVETGTAHPLVRPFLGTGVLGGFTTFSTHAVDVQRLTEAGRTGTALGYLAATVLTALTAVWLAAVATRRAVAVRRATGAVRTADGGRP</sequence>
<organism evidence="12 13">
    <name type="scientific">Streptomyces pactum</name>
    <dbReference type="NCBI Taxonomy" id="68249"/>
    <lineage>
        <taxon>Bacteria</taxon>
        <taxon>Bacillati</taxon>
        <taxon>Actinomycetota</taxon>
        <taxon>Actinomycetes</taxon>
        <taxon>Kitasatosporales</taxon>
        <taxon>Streptomycetaceae</taxon>
        <taxon>Streptomyces</taxon>
    </lineage>
</organism>
<keyword evidence="10" id="KW-0479">Metal-binding</keyword>
<evidence type="ECO:0000256" key="7">
    <source>
        <dbReference type="ARBA" id="ARBA00035120"/>
    </source>
</evidence>
<evidence type="ECO:0000256" key="1">
    <source>
        <dbReference type="ARBA" id="ARBA00004651"/>
    </source>
</evidence>
<evidence type="ECO:0000256" key="10">
    <source>
        <dbReference type="HAMAP-Rule" id="MF_00454"/>
    </source>
</evidence>
<evidence type="ECO:0000313" key="12">
    <source>
        <dbReference type="EMBL" id="MBH5334968.1"/>
    </source>
</evidence>
<comment type="catalytic activity">
    <reaction evidence="8">
        <text>fluoride(in) = fluoride(out)</text>
        <dbReference type="Rhea" id="RHEA:76159"/>
        <dbReference type="ChEBI" id="CHEBI:17051"/>
    </reaction>
    <physiologicalReaction direction="left-to-right" evidence="8">
        <dbReference type="Rhea" id="RHEA:76160"/>
    </physiologicalReaction>
</comment>
<keyword evidence="6 10" id="KW-0407">Ion channel</keyword>
<dbReference type="EMBL" id="JACYXC010000001">
    <property type="protein sequence ID" value="MBH5334968.1"/>
    <property type="molecule type" value="Genomic_DNA"/>
</dbReference>
<comment type="caution">
    <text evidence="12">The sequence shown here is derived from an EMBL/GenBank/DDBJ whole genome shotgun (WGS) entry which is preliminary data.</text>
</comment>
<comment type="subcellular location">
    <subcellularLocation>
        <location evidence="1 10">Cell membrane</location>
        <topology evidence="1 10">Multi-pass membrane protein</topology>
    </subcellularLocation>
</comment>
<evidence type="ECO:0000256" key="11">
    <source>
        <dbReference type="SAM" id="MobiDB-lite"/>
    </source>
</evidence>
<dbReference type="PANTHER" id="PTHR28259">
    <property type="entry name" value="FLUORIDE EXPORT PROTEIN 1-RELATED"/>
    <property type="match status" value="1"/>
</dbReference>
<keyword evidence="10" id="KW-0915">Sodium</keyword>
<protein>
    <recommendedName>
        <fullName evidence="10">Fluoride-specific ion channel FluC</fullName>
    </recommendedName>
</protein>
<dbReference type="InterPro" id="IPR003691">
    <property type="entry name" value="FluC"/>
</dbReference>
<feature type="binding site" evidence="10">
    <location>
        <position position="257"/>
    </location>
    <ligand>
        <name>Na(+)</name>
        <dbReference type="ChEBI" id="CHEBI:29101"/>
        <note>structural</note>
    </ligand>
</feature>
<evidence type="ECO:0000256" key="8">
    <source>
        <dbReference type="ARBA" id="ARBA00035585"/>
    </source>
</evidence>
<feature type="binding site" evidence="10">
    <location>
        <position position="260"/>
    </location>
    <ligand>
        <name>Na(+)</name>
        <dbReference type="ChEBI" id="CHEBI:29101"/>
        <note>structural</note>
    </ligand>
</feature>
<feature type="transmembrane region" description="Helical" evidence="10">
    <location>
        <begin position="250"/>
        <end position="269"/>
    </location>
</feature>
<reference evidence="12 13" key="1">
    <citation type="submission" date="2020-09" db="EMBL/GenBank/DDBJ databases">
        <title>Biosynthesis of the nuclear factor of activated T cells inhibitor NFAT-133 and its congeners in Streptomyces pactum.</title>
        <authorList>
            <person name="Zhou W."/>
            <person name="Posri P."/>
            <person name="Abugrain M.E."/>
            <person name="Weisberg A.J."/>
            <person name="Chang J.H."/>
            <person name="Mahmud T."/>
        </authorList>
    </citation>
    <scope>NUCLEOTIDE SEQUENCE [LARGE SCALE GENOMIC DNA]</scope>
    <source>
        <strain evidence="12 13">ATCC 27456</strain>
    </source>
</reference>
<feature type="transmembrane region" description="Helical" evidence="10">
    <location>
        <begin position="214"/>
        <end position="238"/>
    </location>
</feature>
<dbReference type="Pfam" id="PF02537">
    <property type="entry name" value="CRCB"/>
    <property type="match status" value="1"/>
</dbReference>
<evidence type="ECO:0000313" key="13">
    <source>
        <dbReference type="Proteomes" id="UP000807371"/>
    </source>
</evidence>
<evidence type="ECO:0000256" key="3">
    <source>
        <dbReference type="ARBA" id="ARBA00022692"/>
    </source>
</evidence>
<comment type="activity regulation">
    <text evidence="10">Na(+) is not transported, but it plays an essential structural role and its presence is essential for fluoride channel function.</text>
</comment>
<gene>
    <name evidence="10" type="primary">fluC</name>
    <name evidence="10" type="synonym">crcB</name>
    <name evidence="12" type="ORF">IHE55_09240</name>
</gene>
<keyword evidence="10" id="KW-0406">Ion transport</keyword>
<keyword evidence="3 10" id="KW-0812">Transmembrane</keyword>
<comment type="similarity">
    <text evidence="7 10">Belongs to the fluoride channel Fluc/FEX (TC 1.A.43) family.</text>
</comment>
<evidence type="ECO:0000256" key="5">
    <source>
        <dbReference type="ARBA" id="ARBA00023136"/>
    </source>
</evidence>
<feature type="region of interest" description="Disordered" evidence="11">
    <location>
        <begin position="59"/>
        <end position="179"/>
    </location>
</feature>
<name>A0ABS0NIJ5_9ACTN</name>
<proteinExistence type="inferred from homology"/>
<keyword evidence="2 10" id="KW-1003">Cell membrane</keyword>
<comment type="function">
    <text evidence="9 10">Fluoride-specific ion channel. Important for reducing fluoride concentration in the cell, thus reducing its toxicity.</text>
</comment>
<evidence type="ECO:0000256" key="2">
    <source>
        <dbReference type="ARBA" id="ARBA00022475"/>
    </source>
</evidence>
<keyword evidence="4 10" id="KW-1133">Transmembrane helix</keyword>
<keyword evidence="5 10" id="KW-0472">Membrane</keyword>
<evidence type="ECO:0000256" key="6">
    <source>
        <dbReference type="ARBA" id="ARBA00023303"/>
    </source>
</evidence>
<feature type="compositionally biased region" description="Low complexity" evidence="11">
    <location>
        <begin position="1"/>
        <end position="22"/>
    </location>
</feature>
<evidence type="ECO:0000256" key="4">
    <source>
        <dbReference type="ARBA" id="ARBA00022989"/>
    </source>
</evidence>
<dbReference type="PANTHER" id="PTHR28259:SF1">
    <property type="entry name" value="FLUORIDE EXPORT PROTEIN 1-RELATED"/>
    <property type="match status" value="1"/>
</dbReference>
<feature type="transmembrane region" description="Helical" evidence="10">
    <location>
        <begin position="281"/>
        <end position="302"/>
    </location>
</feature>
<keyword evidence="10" id="KW-0813">Transport</keyword>
<dbReference type="Proteomes" id="UP000807371">
    <property type="component" value="Unassembled WGS sequence"/>
</dbReference>
<feature type="transmembrane region" description="Helical" evidence="10">
    <location>
        <begin position="184"/>
        <end position="202"/>
    </location>
</feature>
<dbReference type="HAMAP" id="MF_00454">
    <property type="entry name" value="FluC"/>
    <property type="match status" value="1"/>
</dbReference>
<keyword evidence="13" id="KW-1185">Reference proteome</keyword>
<accession>A0ABS0NIJ5</accession>
<evidence type="ECO:0000256" key="9">
    <source>
        <dbReference type="ARBA" id="ARBA00049940"/>
    </source>
</evidence>
<feature type="region of interest" description="Disordered" evidence="11">
    <location>
        <begin position="1"/>
        <end position="28"/>
    </location>
</feature>